<dbReference type="InterPro" id="IPR052940">
    <property type="entry name" value="Carb_Esterase_6"/>
</dbReference>
<feature type="domain" description="Sialate O-acetylesterase" evidence="3">
    <location>
        <begin position="199"/>
        <end position="259"/>
    </location>
</feature>
<gene>
    <name evidence="4" type="ORF">D8674_026449</name>
</gene>
<dbReference type="InterPro" id="IPR005181">
    <property type="entry name" value="SASA"/>
</dbReference>
<evidence type="ECO:0000259" key="3">
    <source>
        <dbReference type="Pfam" id="PF03629"/>
    </source>
</evidence>
<evidence type="ECO:0000313" key="4">
    <source>
        <dbReference type="EMBL" id="KAB2635915.1"/>
    </source>
</evidence>
<protein>
    <submittedName>
        <fullName evidence="4">Carbohydrate esterase</fullName>
    </submittedName>
</protein>
<dbReference type="AlphaFoldDB" id="A0A5N5I6V0"/>
<dbReference type="Proteomes" id="UP000327157">
    <property type="component" value="Chromosome 5"/>
</dbReference>
<reference evidence="4 5" key="3">
    <citation type="submission" date="2019-11" db="EMBL/GenBank/DDBJ databases">
        <title>A de novo genome assembly of a pear dwarfing rootstock.</title>
        <authorList>
            <person name="Wang F."/>
            <person name="Wang J."/>
            <person name="Li S."/>
            <person name="Zhang Y."/>
            <person name="Fang M."/>
            <person name="Ma L."/>
            <person name="Zhao Y."/>
            <person name="Jiang S."/>
        </authorList>
    </citation>
    <scope>NUCLEOTIDE SEQUENCE [LARGE SCALE GENOMIC DNA]</scope>
    <source>
        <strain evidence="4">S2</strain>
        <tissue evidence="4">Leaf</tissue>
    </source>
</reference>
<dbReference type="InterPro" id="IPR036514">
    <property type="entry name" value="SGNH_hydro_sf"/>
</dbReference>
<dbReference type="EMBL" id="SMOL01000004">
    <property type="protein sequence ID" value="KAB2635915.1"/>
    <property type="molecule type" value="Genomic_DNA"/>
</dbReference>
<organism evidence="4 5">
    <name type="scientific">Pyrus ussuriensis x Pyrus communis</name>
    <dbReference type="NCBI Taxonomy" id="2448454"/>
    <lineage>
        <taxon>Eukaryota</taxon>
        <taxon>Viridiplantae</taxon>
        <taxon>Streptophyta</taxon>
        <taxon>Embryophyta</taxon>
        <taxon>Tracheophyta</taxon>
        <taxon>Spermatophyta</taxon>
        <taxon>Magnoliopsida</taxon>
        <taxon>eudicotyledons</taxon>
        <taxon>Gunneridae</taxon>
        <taxon>Pentapetalae</taxon>
        <taxon>rosids</taxon>
        <taxon>fabids</taxon>
        <taxon>Rosales</taxon>
        <taxon>Rosaceae</taxon>
        <taxon>Amygdaloideae</taxon>
        <taxon>Maleae</taxon>
        <taxon>Pyrus</taxon>
    </lineage>
</organism>
<name>A0A5N5I6V0_9ROSA</name>
<dbReference type="PANTHER" id="PTHR31988:SF19">
    <property type="entry name" value="9-O-ACETYL-N-ACETYLNEURAMINIC ACID DEACETYLASE-RELATED"/>
    <property type="match status" value="1"/>
</dbReference>
<reference evidence="5" key="2">
    <citation type="submission" date="2019-10" db="EMBL/GenBank/DDBJ databases">
        <title>A de novo genome assembly of a pear dwarfing rootstock.</title>
        <authorList>
            <person name="Wang F."/>
            <person name="Wang J."/>
            <person name="Li S."/>
            <person name="Zhang Y."/>
            <person name="Fang M."/>
            <person name="Ma L."/>
            <person name="Zhao Y."/>
            <person name="Jiang S."/>
        </authorList>
    </citation>
    <scope>NUCLEOTIDE SEQUENCE [LARGE SCALE GENOMIC DNA]</scope>
</reference>
<dbReference type="OrthoDB" id="42638at2759"/>
<dbReference type="GO" id="GO:0016787">
    <property type="term" value="F:hydrolase activity"/>
    <property type="evidence" value="ECO:0007669"/>
    <property type="project" value="UniProtKB-KW"/>
</dbReference>
<dbReference type="Pfam" id="PF03629">
    <property type="entry name" value="SASA"/>
    <property type="match status" value="1"/>
</dbReference>
<proteinExistence type="predicted"/>
<dbReference type="PANTHER" id="PTHR31988">
    <property type="entry name" value="ESTERASE, PUTATIVE (DUF303)-RELATED"/>
    <property type="match status" value="1"/>
</dbReference>
<feature type="compositionally biased region" description="Polar residues" evidence="2">
    <location>
        <begin position="154"/>
        <end position="173"/>
    </location>
</feature>
<accession>A0A5N5I6V0</accession>
<comment type="caution">
    <text evidence="4">The sequence shown here is derived from an EMBL/GenBank/DDBJ whole genome shotgun (WGS) entry which is preliminary data.</text>
</comment>
<evidence type="ECO:0000256" key="1">
    <source>
        <dbReference type="ARBA" id="ARBA00022801"/>
    </source>
</evidence>
<dbReference type="Gene3D" id="3.40.50.1110">
    <property type="entry name" value="SGNH hydrolase"/>
    <property type="match status" value="1"/>
</dbReference>
<reference evidence="4 5" key="1">
    <citation type="submission" date="2019-09" db="EMBL/GenBank/DDBJ databases">
        <authorList>
            <person name="Ou C."/>
        </authorList>
    </citation>
    <scope>NUCLEOTIDE SEQUENCE [LARGE SCALE GENOMIC DNA]</scope>
    <source>
        <strain evidence="4">S2</strain>
        <tissue evidence="4">Leaf</tissue>
    </source>
</reference>
<feature type="region of interest" description="Disordered" evidence="2">
    <location>
        <begin position="140"/>
        <end position="176"/>
    </location>
</feature>
<keyword evidence="1" id="KW-0378">Hydrolase</keyword>
<keyword evidence="5" id="KW-1185">Reference proteome</keyword>
<sequence length="272" mass="30563">MATQMARRIRSKTKRSKHAGYLDMEIFGSMHEGRPFRPGMLFWFYGQEQRGSDDIQSNDQYNMEEVVMPLHEYINDPIAQEIVHSRETFQIGSGTEISANILTLVVPTQNLVWKGYPATLLSKLQQSLVEILVIRQGGECSGSSGRIDAKVTGSEDSSAPTRKSISLNSSNRDSFGRKDLKHRLNMENAMNAGDMENAQTILSEDNKYMEKVREAQLGMEIPNVVCVDAKELELKDDHQHLTSKSQVQLGRMLADAYLQRFGPSEPDSHAAI</sequence>
<evidence type="ECO:0000313" key="5">
    <source>
        <dbReference type="Proteomes" id="UP000327157"/>
    </source>
</evidence>
<dbReference type="SUPFAM" id="SSF52266">
    <property type="entry name" value="SGNH hydrolase"/>
    <property type="match status" value="1"/>
</dbReference>
<evidence type="ECO:0000256" key="2">
    <source>
        <dbReference type="SAM" id="MobiDB-lite"/>
    </source>
</evidence>